<dbReference type="Proteomes" id="UP000183898">
    <property type="component" value="Unassembled WGS sequence"/>
</dbReference>
<name>A0A1H8BP05_9PROT</name>
<protein>
    <submittedName>
        <fullName evidence="1">Uncharacterized protein</fullName>
    </submittedName>
</protein>
<gene>
    <name evidence="1" type="ORF">SAMN05216404_101290</name>
</gene>
<evidence type="ECO:0000313" key="1">
    <source>
        <dbReference type="EMBL" id="SEM83768.1"/>
    </source>
</evidence>
<sequence length="165" mass="17457">MVILQALTRNIISAILSAILMLPTVLLADATSRPLKASVETHEQPGFRADCPSKFGGTTTGIGKSTHMGKVSLKAIDCITPMEDHFIFDGTFTLTVANGDTVTGLYKGAFVPADDQSRYNLTDAKFEISGGTGRFRGAKGIAELKGDQDIATGKGKIEIDGTVSY</sequence>
<dbReference type="EMBL" id="FOCT01000001">
    <property type="protein sequence ID" value="SEM83768.1"/>
    <property type="molecule type" value="Genomic_DNA"/>
</dbReference>
<dbReference type="AlphaFoldDB" id="A0A1H8BP05"/>
<proteinExistence type="predicted"/>
<reference evidence="1 2" key="1">
    <citation type="submission" date="2016-10" db="EMBL/GenBank/DDBJ databases">
        <authorList>
            <person name="de Groot N.N."/>
        </authorList>
    </citation>
    <scope>NUCLEOTIDE SEQUENCE [LARGE SCALE GENOMIC DNA]</scope>
    <source>
        <strain evidence="1 2">Nl18</strain>
    </source>
</reference>
<accession>A0A1H8BP05</accession>
<evidence type="ECO:0000313" key="2">
    <source>
        <dbReference type="Proteomes" id="UP000183898"/>
    </source>
</evidence>
<dbReference type="RefSeq" id="WP_074743795.1">
    <property type="nucleotide sequence ID" value="NZ_FOCT01000001.1"/>
</dbReference>
<organism evidence="1 2">
    <name type="scientific">Nitrosospira multiformis</name>
    <dbReference type="NCBI Taxonomy" id="1231"/>
    <lineage>
        <taxon>Bacteria</taxon>
        <taxon>Pseudomonadati</taxon>
        <taxon>Pseudomonadota</taxon>
        <taxon>Betaproteobacteria</taxon>
        <taxon>Nitrosomonadales</taxon>
        <taxon>Nitrosomonadaceae</taxon>
        <taxon>Nitrosospira</taxon>
    </lineage>
</organism>